<dbReference type="PROSITE" id="PS51375">
    <property type="entry name" value="PPR"/>
    <property type="match status" value="7"/>
</dbReference>
<dbReference type="InParanoid" id="A0A200R1K9"/>
<dbReference type="Proteomes" id="UP000195402">
    <property type="component" value="Unassembled WGS sequence"/>
</dbReference>
<feature type="repeat" description="PPR" evidence="2">
    <location>
        <begin position="379"/>
        <end position="413"/>
    </location>
</feature>
<dbReference type="OrthoDB" id="1851890at2759"/>
<feature type="repeat" description="PPR" evidence="2">
    <location>
        <begin position="45"/>
        <end position="75"/>
    </location>
</feature>
<accession>A0A200R1K9</accession>
<dbReference type="GO" id="GO:0003723">
    <property type="term" value="F:RNA binding"/>
    <property type="evidence" value="ECO:0007669"/>
    <property type="project" value="InterPro"/>
</dbReference>
<comment type="caution">
    <text evidence="3">The sequence shown here is derived from an EMBL/GenBank/DDBJ whole genome shotgun (WGS) entry which is preliminary data.</text>
</comment>
<dbReference type="PANTHER" id="PTHR24015:SF2035">
    <property type="entry name" value="PENTATRICOPEPTIDE REPEAT-CONTAINING PROTEIN"/>
    <property type="match status" value="1"/>
</dbReference>
<dbReference type="OMA" id="ILPDMEH"/>
<dbReference type="AlphaFoldDB" id="A0A200R1K9"/>
<evidence type="ECO:0000313" key="3">
    <source>
        <dbReference type="EMBL" id="OVA16609.1"/>
    </source>
</evidence>
<dbReference type="EMBL" id="MVGT01000481">
    <property type="protein sequence ID" value="OVA16609.1"/>
    <property type="molecule type" value="Genomic_DNA"/>
</dbReference>
<dbReference type="Pfam" id="PF01535">
    <property type="entry name" value="PPR"/>
    <property type="match status" value="6"/>
</dbReference>
<dbReference type="Gene3D" id="1.25.40.10">
    <property type="entry name" value="Tetratricopeptide repeat domain"/>
    <property type="match status" value="4"/>
</dbReference>
<proteinExistence type="predicted"/>
<feature type="repeat" description="PPR" evidence="2">
    <location>
        <begin position="414"/>
        <end position="449"/>
    </location>
</feature>
<dbReference type="InterPro" id="IPR002885">
    <property type="entry name" value="PPR_rpt"/>
</dbReference>
<name>A0A200R1K9_MACCD</name>
<feature type="repeat" description="PPR" evidence="2">
    <location>
        <begin position="450"/>
        <end position="480"/>
    </location>
</feature>
<protein>
    <submittedName>
        <fullName evidence="3">Pentatricopeptide repeat</fullName>
    </submittedName>
</protein>
<sequence length="697" mass="78236">MLSEGIKPDNFTYPLVLKACSGLSELEEGRRIRDSIEFNEKIKTNVFVECALIDMFAKCGRLDEARKVFEKMPSKDLVSWSAMISGSVQNGDWYEALCLFRRMRSEGLSPDSVIVATILPACGRLGAHLQGMGLQCCAIRSGFESDLYVSNALIDMYSKCGDTHEAHHVFCNILYKDVVSWSTLIAGHSQNCEYHKSLEVFVEMKSSGVRTNAVTVASVLPGLANLKLLKQGKELHNYVIRHGFDSDIFVGSALIDMYAHCGSMTEAGYIFEIMSSKDITIWNSMIVGFSLNGEINSAFGILRRIWESKLRPNSITIMSVLPLCTRWGILRLGKEIHGYATRAGLGFLVSVGNSLIDMYCKCGYLELGVKVFDQMVERDIVTYNTIIAAYGIHGHGERAFSFFSRMKEARIRPDKLTFIALLSACSHGGLVDRGWFFYNSMMDDYGILPDMEHYSCMVDLLGRSGHLDDAWEFVKRMPVEPEIDVLGSLLGACRVHNRVELAELVGMQIFQKNPEDPGYHVLLSNIYASTGRWKDASKVRTMIKQNGLVKKPGNSWIQVGSCVRVFRSKDWMCKESNEIQEILECLFWDMKDEGYLPDTSTSLYDDLAGDDDELATFKMQFNPMFEICISMILLTIHEVDHQQQQGKELKGLSLLGSSRAAFGSRILVKKLKTRAKPEGLWTLGQISCQAHPTMDLV</sequence>
<keyword evidence="1" id="KW-0677">Repeat</keyword>
<gene>
    <name evidence="3" type="ORF">BVC80_1543g41</name>
</gene>
<organism evidence="3 4">
    <name type="scientific">Macleaya cordata</name>
    <name type="common">Five-seeded plume-poppy</name>
    <name type="synonym">Bocconia cordata</name>
    <dbReference type="NCBI Taxonomy" id="56857"/>
    <lineage>
        <taxon>Eukaryota</taxon>
        <taxon>Viridiplantae</taxon>
        <taxon>Streptophyta</taxon>
        <taxon>Embryophyta</taxon>
        <taxon>Tracheophyta</taxon>
        <taxon>Spermatophyta</taxon>
        <taxon>Magnoliopsida</taxon>
        <taxon>Ranunculales</taxon>
        <taxon>Papaveraceae</taxon>
        <taxon>Papaveroideae</taxon>
        <taxon>Macleaya</taxon>
    </lineage>
</organism>
<dbReference type="FunFam" id="1.25.40.10:FF:000031">
    <property type="entry name" value="Pentatricopeptide repeat-containing protein mitochondrial"/>
    <property type="match status" value="1"/>
</dbReference>
<dbReference type="FunFam" id="1.25.40.10:FF:000351">
    <property type="entry name" value="Pentatricopeptide repeat-containing protein"/>
    <property type="match status" value="1"/>
</dbReference>
<dbReference type="FunFam" id="1.25.40.10:FF:001785">
    <property type="entry name" value="Putative pentatricopeptide repeat-containing protein At3g01580"/>
    <property type="match status" value="1"/>
</dbReference>
<dbReference type="GO" id="GO:0009451">
    <property type="term" value="P:RNA modification"/>
    <property type="evidence" value="ECO:0007669"/>
    <property type="project" value="InterPro"/>
</dbReference>
<evidence type="ECO:0000256" key="1">
    <source>
        <dbReference type="ARBA" id="ARBA00022737"/>
    </source>
</evidence>
<dbReference type="InterPro" id="IPR046848">
    <property type="entry name" value="E_motif"/>
</dbReference>
<dbReference type="PANTHER" id="PTHR24015">
    <property type="entry name" value="OS07G0578800 PROTEIN-RELATED"/>
    <property type="match status" value="1"/>
</dbReference>
<reference evidence="3 4" key="1">
    <citation type="journal article" date="2017" name="Mol. Plant">
        <title>The Genome of Medicinal Plant Macleaya cordata Provides New Insights into Benzylisoquinoline Alkaloids Metabolism.</title>
        <authorList>
            <person name="Liu X."/>
            <person name="Liu Y."/>
            <person name="Huang P."/>
            <person name="Ma Y."/>
            <person name="Qing Z."/>
            <person name="Tang Q."/>
            <person name="Cao H."/>
            <person name="Cheng P."/>
            <person name="Zheng Y."/>
            <person name="Yuan Z."/>
            <person name="Zhou Y."/>
            <person name="Liu J."/>
            <person name="Tang Z."/>
            <person name="Zhuo Y."/>
            <person name="Zhang Y."/>
            <person name="Yu L."/>
            <person name="Huang J."/>
            <person name="Yang P."/>
            <person name="Peng Q."/>
            <person name="Zhang J."/>
            <person name="Jiang W."/>
            <person name="Zhang Z."/>
            <person name="Lin K."/>
            <person name="Ro D.K."/>
            <person name="Chen X."/>
            <person name="Xiong X."/>
            <person name="Shang Y."/>
            <person name="Huang S."/>
            <person name="Zeng J."/>
        </authorList>
    </citation>
    <scope>NUCLEOTIDE SEQUENCE [LARGE SCALE GENOMIC DNA]</scope>
    <source>
        <strain evidence="4">cv. BLH2017</strain>
        <tissue evidence="3">Root</tissue>
    </source>
</reference>
<evidence type="ECO:0000256" key="2">
    <source>
        <dbReference type="PROSITE-ProRule" id="PRU00708"/>
    </source>
</evidence>
<dbReference type="InterPro" id="IPR046960">
    <property type="entry name" value="PPR_At4g14850-like_plant"/>
</dbReference>
<dbReference type="FunFam" id="1.25.40.10:FF:000344">
    <property type="entry name" value="Pentatricopeptide repeat-containing protein"/>
    <property type="match status" value="1"/>
</dbReference>
<dbReference type="Pfam" id="PF13041">
    <property type="entry name" value="PPR_2"/>
    <property type="match status" value="2"/>
</dbReference>
<keyword evidence="4" id="KW-1185">Reference proteome</keyword>
<feature type="repeat" description="PPR" evidence="2">
    <location>
        <begin position="76"/>
        <end position="110"/>
    </location>
</feature>
<dbReference type="Pfam" id="PF20431">
    <property type="entry name" value="E_motif"/>
    <property type="match status" value="1"/>
</dbReference>
<dbReference type="InterPro" id="IPR011990">
    <property type="entry name" value="TPR-like_helical_dom_sf"/>
</dbReference>
<dbReference type="NCBIfam" id="TIGR00756">
    <property type="entry name" value="PPR"/>
    <property type="match status" value="7"/>
</dbReference>
<feature type="repeat" description="PPR" evidence="2">
    <location>
        <begin position="278"/>
        <end position="312"/>
    </location>
</feature>
<feature type="repeat" description="PPR" evidence="2">
    <location>
        <begin position="177"/>
        <end position="211"/>
    </location>
</feature>
<evidence type="ECO:0000313" key="4">
    <source>
        <dbReference type="Proteomes" id="UP000195402"/>
    </source>
</evidence>